<dbReference type="Gene3D" id="2.160.10.10">
    <property type="entry name" value="Hexapeptide repeat proteins"/>
    <property type="match status" value="1"/>
</dbReference>
<proteinExistence type="predicted"/>
<dbReference type="Pfam" id="PF00132">
    <property type="entry name" value="Hexapep"/>
    <property type="match status" value="1"/>
</dbReference>
<dbReference type="InterPro" id="IPR001451">
    <property type="entry name" value="Hexapep"/>
</dbReference>
<dbReference type="InterPro" id="IPR051159">
    <property type="entry name" value="Hexapeptide_acetyltransf"/>
</dbReference>
<name>A0A653A948_9BACT</name>
<dbReference type="InterPro" id="IPR011004">
    <property type="entry name" value="Trimer_LpxA-like_sf"/>
</dbReference>
<evidence type="ECO:0000256" key="3">
    <source>
        <dbReference type="ARBA" id="ARBA00023315"/>
    </source>
</evidence>
<dbReference type="PROSITE" id="PS00101">
    <property type="entry name" value="HEXAPEP_TRANSFERASES"/>
    <property type="match status" value="1"/>
</dbReference>
<keyword evidence="1 4" id="KW-0808">Transferase</keyword>
<protein>
    <submittedName>
        <fullName evidence="4">Putative acetyltransferase</fullName>
    </submittedName>
</protein>
<dbReference type="AlphaFoldDB" id="A0A653A948"/>
<gene>
    <name evidence="4" type="ORF">TRIP_D260020</name>
</gene>
<dbReference type="PANTHER" id="PTHR23416:SF78">
    <property type="entry name" value="LIPOPOLYSACCHARIDE BIOSYNTHESIS O-ACETYL TRANSFERASE WBBJ-RELATED"/>
    <property type="match status" value="1"/>
</dbReference>
<dbReference type="CDD" id="cd04647">
    <property type="entry name" value="LbH_MAT_like"/>
    <property type="match status" value="1"/>
</dbReference>
<evidence type="ECO:0000313" key="4">
    <source>
        <dbReference type="EMBL" id="VBB44606.1"/>
    </source>
</evidence>
<dbReference type="SUPFAM" id="SSF51161">
    <property type="entry name" value="Trimeric LpxA-like enzymes"/>
    <property type="match status" value="1"/>
</dbReference>
<reference evidence="4" key="1">
    <citation type="submission" date="2018-07" db="EMBL/GenBank/DDBJ databases">
        <authorList>
            <consortium name="Genoscope - CEA"/>
            <person name="William W."/>
        </authorList>
    </citation>
    <scope>NUCLEOTIDE SEQUENCE</scope>
    <source>
        <strain evidence="4">IK1</strain>
    </source>
</reference>
<keyword evidence="3" id="KW-0012">Acyltransferase</keyword>
<dbReference type="GO" id="GO:0016746">
    <property type="term" value="F:acyltransferase activity"/>
    <property type="evidence" value="ECO:0007669"/>
    <property type="project" value="UniProtKB-KW"/>
</dbReference>
<dbReference type="PANTHER" id="PTHR23416">
    <property type="entry name" value="SIALIC ACID SYNTHASE-RELATED"/>
    <property type="match status" value="1"/>
</dbReference>
<evidence type="ECO:0000256" key="1">
    <source>
        <dbReference type="ARBA" id="ARBA00022679"/>
    </source>
</evidence>
<sequence>MMKKYKNISLINTLRIYFHTKSKGKNIVIAHRKTKCNIHNSASVFLEKGKLIINKSWSKNDPFYSYLFMAENSVLKVSGSFDIYTGAKIYINKKAQLILGNGYINHNLNLSCFEKIEIGKGVVISENVTIRDSDNHTIKENKTSTTQPVKIGNHVWIGVNATILKGVRIGDGAIIAAGAVVNSDIPEKCLAGGIPAKIIKENIEWE</sequence>
<dbReference type="EMBL" id="UPXZ01000019">
    <property type="protein sequence ID" value="VBB44606.1"/>
    <property type="molecule type" value="Genomic_DNA"/>
</dbReference>
<accession>A0A653A948</accession>
<evidence type="ECO:0000256" key="2">
    <source>
        <dbReference type="ARBA" id="ARBA00022737"/>
    </source>
</evidence>
<keyword evidence="2" id="KW-0677">Repeat</keyword>
<dbReference type="InterPro" id="IPR018357">
    <property type="entry name" value="Hexapep_transf_CS"/>
</dbReference>
<organism evidence="4">
    <name type="scientific">uncultured Paludibacter sp</name>
    <dbReference type="NCBI Taxonomy" id="497635"/>
    <lineage>
        <taxon>Bacteria</taxon>
        <taxon>Pseudomonadati</taxon>
        <taxon>Bacteroidota</taxon>
        <taxon>Bacteroidia</taxon>
        <taxon>Bacteroidales</taxon>
        <taxon>Paludibacteraceae</taxon>
        <taxon>Paludibacter</taxon>
        <taxon>environmental samples</taxon>
    </lineage>
</organism>